<dbReference type="EMBL" id="CP097502">
    <property type="protein sequence ID" value="URD72570.1"/>
    <property type="molecule type" value="Genomic_DNA"/>
</dbReference>
<name>A0A9E7J958_9LILI</name>
<dbReference type="Proteomes" id="UP001055439">
    <property type="component" value="Chromosome 1"/>
</dbReference>
<keyword evidence="1" id="KW-0812">Transmembrane</keyword>
<feature type="transmembrane region" description="Helical" evidence="1">
    <location>
        <begin position="72"/>
        <end position="92"/>
    </location>
</feature>
<protein>
    <submittedName>
        <fullName evidence="2">Uncharacterized protein</fullName>
    </submittedName>
</protein>
<keyword evidence="3" id="KW-1185">Reference proteome</keyword>
<dbReference type="AlphaFoldDB" id="A0A9E7J958"/>
<accession>A0A9E7J958</accession>
<organism evidence="2 3">
    <name type="scientific">Musa troglodytarum</name>
    <name type="common">fe'i banana</name>
    <dbReference type="NCBI Taxonomy" id="320322"/>
    <lineage>
        <taxon>Eukaryota</taxon>
        <taxon>Viridiplantae</taxon>
        <taxon>Streptophyta</taxon>
        <taxon>Embryophyta</taxon>
        <taxon>Tracheophyta</taxon>
        <taxon>Spermatophyta</taxon>
        <taxon>Magnoliopsida</taxon>
        <taxon>Liliopsida</taxon>
        <taxon>Zingiberales</taxon>
        <taxon>Musaceae</taxon>
        <taxon>Musa</taxon>
    </lineage>
</organism>
<keyword evidence="1" id="KW-0472">Membrane</keyword>
<sequence length="95" mass="9647">MSASDGGRIKEPQSGDRAISASCGLSVCGGGGGGGAEVYLQRANPPAKLAVADQQEALSTAWNAPKKHADDVISSATCLYVVPLFSFVLFFAGSN</sequence>
<gene>
    <name evidence="2" type="ORF">MUK42_37655</name>
</gene>
<reference evidence="2" key="1">
    <citation type="submission" date="2022-05" db="EMBL/GenBank/DDBJ databases">
        <title>The Musa troglodytarum L. genome provides insights into the mechanism of non-climacteric behaviour and enrichment of carotenoids.</title>
        <authorList>
            <person name="Wang J."/>
        </authorList>
    </citation>
    <scope>NUCLEOTIDE SEQUENCE</scope>
    <source>
        <tissue evidence="2">Leaf</tissue>
    </source>
</reference>
<evidence type="ECO:0000313" key="3">
    <source>
        <dbReference type="Proteomes" id="UP001055439"/>
    </source>
</evidence>
<keyword evidence="1" id="KW-1133">Transmembrane helix</keyword>
<proteinExistence type="predicted"/>
<evidence type="ECO:0000313" key="2">
    <source>
        <dbReference type="EMBL" id="URD72570.1"/>
    </source>
</evidence>
<evidence type="ECO:0000256" key="1">
    <source>
        <dbReference type="SAM" id="Phobius"/>
    </source>
</evidence>